<reference evidence="2" key="1">
    <citation type="journal article" date="2019" name="Int. J. Syst. Evol. Microbiol.">
        <title>The Global Catalogue of Microorganisms (GCM) 10K type strain sequencing project: providing services to taxonomists for standard genome sequencing and annotation.</title>
        <authorList>
            <consortium name="The Broad Institute Genomics Platform"/>
            <consortium name="The Broad Institute Genome Sequencing Center for Infectious Disease"/>
            <person name="Wu L."/>
            <person name="Ma J."/>
        </authorList>
    </citation>
    <scope>NUCLEOTIDE SEQUENCE [LARGE SCALE GENOMIC DNA]</scope>
    <source>
        <strain evidence="2">KCTC 42087</strain>
    </source>
</reference>
<sequence length="114" mass="12865">MRGAGTEHAEERPTLTVAQVFELTERVGVRPVGNFHKLDSGDYRLRYRVKGGTVRRFPQTFATRAEAERALWKMAEDGHADVIRDERLRAFILLATFAVCAGTRSPRFAAATWT</sequence>
<accession>A0ABW1AGT8</accession>
<dbReference type="Proteomes" id="UP001596074">
    <property type="component" value="Unassembled WGS sequence"/>
</dbReference>
<evidence type="ECO:0000313" key="2">
    <source>
        <dbReference type="Proteomes" id="UP001596074"/>
    </source>
</evidence>
<dbReference type="RefSeq" id="WP_378291235.1">
    <property type="nucleotide sequence ID" value="NZ_JBHSON010000124.1"/>
</dbReference>
<protein>
    <recommendedName>
        <fullName evidence="3">DUF4102 domain-containing protein</fullName>
    </recommendedName>
</protein>
<organism evidence="1 2">
    <name type="scientific">Actinomadura rugatobispora</name>
    <dbReference type="NCBI Taxonomy" id="1994"/>
    <lineage>
        <taxon>Bacteria</taxon>
        <taxon>Bacillati</taxon>
        <taxon>Actinomycetota</taxon>
        <taxon>Actinomycetes</taxon>
        <taxon>Streptosporangiales</taxon>
        <taxon>Thermomonosporaceae</taxon>
        <taxon>Actinomadura</taxon>
    </lineage>
</organism>
<name>A0ABW1AGT8_9ACTN</name>
<evidence type="ECO:0008006" key="3">
    <source>
        <dbReference type="Google" id="ProtNLM"/>
    </source>
</evidence>
<evidence type="ECO:0000313" key="1">
    <source>
        <dbReference type="EMBL" id="MFC5753812.1"/>
    </source>
</evidence>
<proteinExistence type="predicted"/>
<keyword evidence="2" id="KW-1185">Reference proteome</keyword>
<dbReference type="EMBL" id="JBHSON010000124">
    <property type="protein sequence ID" value="MFC5753812.1"/>
    <property type="molecule type" value="Genomic_DNA"/>
</dbReference>
<gene>
    <name evidence="1" type="ORF">ACFPZN_50045</name>
</gene>
<comment type="caution">
    <text evidence="1">The sequence shown here is derived from an EMBL/GenBank/DDBJ whole genome shotgun (WGS) entry which is preliminary data.</text>
</comment>